<proteinExistence type="predicted"/>
<evidence type="ECO:0000313" key="2">
    <source>
        <dbReference type="Proteomes" id="UP001319104"/>
    </source>
</evidence>
<dbReference type="EMBL" id="JAHCMY010000015">
    <property type="protein sequence ID" value="MBS9525607.1"/>
    <property type="molecule type" value="Genomic_DNA"/>
</dbReference>
<evidence type="ECO:0000313" key="1">
    <source>
        <dbReference type="EMBL" id="MBS9525607.1"/>
    </source>
</evidence>
<dbReference type="Proteomes" id="UP001319104">
    <property type="component" value="Unassembled WGS sequence"/>
</dbReference>
<comment type="caution">
    <text evidence="1">The sequence shown here is derived from an EMBL/GenBank/DDBJ whole genome shotgun (WGS) entry which is preliminary data.</text>
</comment>
<reference evidence="1 2" key="1">
    <citation type="submission" date="2021-05" db="EMBL/GenBank/DDBJ databases">
        <authorList>
            <person name="Zhang Z.D."/>
            <person name="Osman G."/>
        </authorList>
    </citation>
    <scope>NUCLEOTIDE SEQUENCE [LARGE SCALE GENOMIC DNA]</scope>
    <source>
        <strain evidence="1 2">KCTC 32217</strain>
    </source>
</reference>
<protein>
    <submittedName>
        <fullName evidence="1">Uncharacterized protein</fullName>
    </submittedName>
</protein>
<name>A0AAP2G2D6_9BACT</name>
<keyword evidence="2" id="KW-1185">Reference proteome</keyword>
<gene>
    <name evidence="1" type="ORF">KI659_16435</name>
</gene>
<dbReference type="RefSeq" id="WP_213946467.1">
    <property type="nucleotide sequence ID" value="NZ_JAHCMY010000015.1"/>
</dbReference>
<sequence>MLNGGLEAEEGLGIGGGDSVWGGWEVLDPVDCFGDAVEVIVIVEVGLGDVLEEGFDPN</sequence>
<dbReference type="AlphaFoldDB" id="A0AAP2G2D6"/>
<accession>A0AAP2G2D6</accession>
<organism evidence="1 2">
    <name type="scientific">Litoribacter ruber</name>
    <dbReference type="NCBI Taxonomy" id="702568"/>
    <lineage>
        <taxon>Bacteria</taxon>
        <taxon>Pseudomonadati</taxon>
        <taxon>Bacteroidota</taxon>
        <taxon>Cytophagia</taxon>
        <taxon>Cytophagales</taxon>
        <taxon>Cyclobacteriaceae</taxon>
        <taxon>Litoribacter</taxon>
    </lineage>
</organism>